<proteinExistence type="inferred from homology"/>
<dbReference type="InterPro" id="IPR027417">
    <property type="entry name" value="P-loop_NTPase"/>
</dbReference>
<organism evidence="9 10">
    <name type="scientific">Mycena venus</name>
    <dbReference type="NCBI Taxonomy" id="2733690"/>
    <lineage>
        <taxon>Eukaryota</taxon>
        <taxon>Fungi</taxon>
        <taxon>Dikarya</taxon>
        <taxon>Basidiomycota</taxon>
        <taxon>Agaricomycotina</taxon>
        <taxon>Agaricomycetes</taxon>
        <taxon>Agaricomycetidae</taxon>
        <taxon>Agaricales</taxon>
        <taxon>Marasmiineae</taxon>
        <taxon>Mycenaceae</taxon>
        <taxon>Mycena</taxon>
    </lineage>
</organism>
<keyword evidence="9" id="KW-0378">Hydrolase</keyword>
<sequence>MPNIQSQVFSALSTGPPQYSFENIRAKAIEHLGYVPCLWQIKVVEAILKRDGDVVCISATGSGKTLTFWLPLLFKTDGIQLIITPLNILGDQNVTQLAGMGINGITITSETATYQNFQDIEDGKYLVIVTNVETLMQQDGGFEKLWKKPLFTSRLISVVWDEAHCVSKWAGFRPEYKEAGRLRFLIPRSIPFVIVSATLPPAVLSDVMHTLQVHPSKVTMIRRPNDRPNIYFTVREMIYSMSSFKDLAFLIDENWKPGDPPPPKFLIFFDSIADSIEAAKFLRARLPIAYRHKIKYFNSEMSPEFKDLESDGLKTRKIWGLCCTDSFGMGLDLSDILLVIQWRSTCDMCTLWQRLGRAARALHLTAMGLFLRAEAVKKRKQLSDAAEQPAAKRAAVASHEAPNVPLPAPIPSPPAPLLPDKITNPGDVPIETTDPGDVPDVPLDADILPQPPTLSLDEYRADRRAAYDAIVAHEPALEKAGQKKGGRSSRAGSRRPDQRAHTAARGNPAIASL</sequence>
<evidence type="ECO:0000256" key="5">
    <source>
        <dbReference type="ARBA" id="ARBA00034808"/>
    </source>
</evidence>
<feature type="compositionally biased region" description="Pro residues" evidence="6">
    <location>
        <begin position="404"/>
        <end position="417"/>
    </location>
</feature>
<dbReference type="OrthoDB" id="10261556at2759"/>
<dbReference type="GO" id="GO:0043138">
    <property type="term" value="F:3'-5' DNA helicase activity"/>
    <property type="evidence" value="ECO:0007669"/>
    <property type="project" value="UniProtKB-EC"/>
</dbReference>
<keyword evidence="10" id="KW-1185">Reference proteome</keyword>
<keyword evidence="3" id="KW-0067">ATP-binding</keyword>
<protein>
    <recommendedName>
        <fullName evidence="5">DNA 3'-5' helicase</fullName>
        <ecNumber evidence="5">5.6.2.4</ecNumber>
    </recommendedName>
</protein>
<dbReference type="GO" id="GO:0005694">
    <property type="term" value="C:chromosome"/>
    <property type="evidence" value="ECO:0007669"/>
    <property type="project" value="TreeGrafter"/>
</dbReference>
<evidence type="ECO:0000313" key="9">
    <source>
        <dbReference type="EMBL" id="KAF7347030.1"/>
    </source>
</evidence>
<dbReference type="InterPro" id="IPR014001">
    <property type="entry name" value="Helicase_ATP-bd"/>
</dbReference>
<evidence type="ECO:0000313" key="10">
    <source>
        <dbReference type="Proteomes" id="UP000620124"/>
    </source>
</evidence>
<evidence type="ECO:0000259" key="8">
    <source>
        <dbReference type="PROSITE" id="PS51194"/>
    </source>
</evidence>
<dbReference type="InterPro" id="IPR011545">
    <property type="entry name" value="DEAD/DEAH_box_helicase_dom"/>
</dbReference>
<dbReference type="Gene3D" id="3.40.50.300">
    <property type="entry name" value="P-loop containing nucleotide triphosphate hydrolases"/>
    <property type="match status" value="2"/>
</dbReference>
<accession>A0A8H6XVG9</accession>
<dbReference type="GO" id="GO:0000724">
    <property type="term" value="P:double-strand break repair via homologous recombination"/>
    <property type="evidence" value="ECO:0007669"/>
    <property type="project" value="TreeGrafter"/>
</dbReference>
<name>A0A8H6XVG9_9AGAR</name>
<evidence type="ECO:0000259" key="7">
    <source>
        <dbReference type="PROSITE" id="PS51192"/>
    </source>
</evidence>
<evidence type="ECO:0000256" key="4">
    <source>
        <dbReference type="ARBA" id="ARBA00034617"/>
    </source>
</evidence>
<feature type="region of interest" description="Disordered" evidence="6">
    <location>
        <begin position="473"/>
        <end position="513"/>
    </location>
</feature>
<feature type="domain" description="Helicase ATP-binding" evidence="7">
    <location>
        <begin position="45"/>
        <end position="217"/>
    </location>
</feature>
<dbReference type="GO" id="GO:0005737">
    <property type="term" value="C:cytoplasm"/>
    <property type="evidence" value="ECO:0007669"/>
    <property type="project" value="TreeGrafter"/>
</dbReference>
<reference evidence="9" key="1">
    <citation type="submission" date="2020-05" db="EMBL/GenBank/DDBJ databases">
        <title>Mycena genomes resolve the evolution of fungal bioluminescence.</title>
        <authorList>
            <person name="Tsai I.J."/>
        </authorList>
    </citation>
    <scope>NUCLEOTIDE SEQUENCE</scope>
    <source>
        <strain evidence="9">CCC161011</strain>
    </source>
</reference>
<comment type="catalytic activity">
    <reaction evidence="4">
        <text>Couples ATP hydrolysis with the unwinding of duplex DNA by translocating in the 3'-5' direction.</text>
        <dbReference type="EC" id="5.6.2.4"/>
    </reaction>
</comment>
<dbReference type="GO" id="GO:0005524">
    <property type="term" value="F:ATP binding"/>
    <property type="evidence" value="ECO:0007669"/>
    <property type="project" value="UniProtKB-KW"/>
</dbReference>
<dbReference type="SMART" id="SM00487">
    <property type="entry name" value="DEXDc"/>
    <property type="match status" value="1"/>
</dbReference>
<dbReference type="PANTHER" id="PTHR13710">
    <property type="entry name" value="DNA HELICASE RECQ FAMILY MEMBER"/>
    <property type="match status" value="1"/>
</dbReference>
<keyword evidence="2" id="KW-0547">Nucleotide-binding</keyword>
<evidence type="ECO:0000256" key="3">
    <source>
        <dbReference type="ARBA" id="ARBA00022840"/>
    </source>
</evidence>
<dbReference type="Pfam" id="PF00271">
    <property type="entry name" value="Helicase_C"/>
    <property type="match status" value="1"/>
</dbReference>
<comment type="similarity">
    <text evidence="1">Belongs to the helicase family. RecQ subfamily.</text>
</comment>
<dbReference type="GO" id="GO:0003676">
    <property type="term" value="F:nucleic acid binding"/>
    <property type="evidence" value="ECO:0007669"/>
    <property type="project" value="InterPro"/>
</dbReference>
<evidence type="ECO:0000256" key="6">
    <source>
        <dbReference type="SAM" id="MobiDB-lite"/>
    </source>
</evidence>
<dbReference type="PROSITE" id="PS51194">
    <property type="entry name" value="HELICASE_CTER"/>
    <property type="match status" value="1"/>
</dbReference>
<evidence type="ECO:0000256" key="1">
    <source>
        <dbReference type="ARBA" id="ARBA00005446"/>
    </source>
</evidence>
<dbReference type="Pfam" id="PF00270">
    <property type="entry name" value="DEAD"/>
    <property type="match status" value="1"/>
</dbReference>
<dbReference type="EC" id="5.6.2.4" evidence="5"/>
<dbReference type="PROSITE" id="PS51192">
    <property type="entry name" value="HELICASE_ATP_BIND_1"/>
    <property type="match status" value="1"/>
</dbReference>
<dbReference type="AlphaFoldDB" id="A0A8H6XVG9"/>
<dbReference type="Proteomes" id="UP000620124">
    <property type="component" value="Unassembled WGS sequence"/>
</dbReference>
<dbReference type="SUPFAM" id="SSF52540">
    <property type="entry name" value="P-loop containing nucleoside triphosphate hydrolases"/>
    <property type="match status" value="1"/>
</dbReference>
<dbReference type="InterPro" id="IPR001650">
    <property type="entry name" value="Helicase_C-like"/>
</dbReference>
<dbReference type="GO" id="GO:0009378">
    <property type="term" value="F:four-way junction helicase activity"/>
    <property type="evidence" value="ECO:0007669"/>
    <property type="project" value="TreeGrafter"/>
</dbReference>
<evidence type="ECO:0000256" key="2">
    <source>
        <dbReference type="ARBA" id="ARBA00022741"/>
    </source>
</evidence>
<dbReference type="PANTHER" id="PTHR13710:SF154">
    <property type="entry name" value="RECQ HELICASE, PUTATIVE (AFU_ORTHOLOGUE AFUA_6G14720)-RELATED"/>
    <property type="match status" value="1"/>
</dbReference>
<gene>
    <name evidence="9" type="ORF">MVEN_01456600</name>
</gene>
<dbReference type="GO" id="GO:0016787">
    <property type="term" value="F:hydrolase activity"/>
    <property type="evidence" value="ECO:0007669"/>
    <property type="project" value="UniProtKB-KW"/>
</dbReference>
<dbReference type="SMART" id="SM00490">
    <property type="entry name" value="HELICc"/>
    <property type="match status" value="1"/>
</dbReference>
<feature type="domain" description="Helicase C-terminal" evidence="8">
    <location>
        <begin position="243"/>
        <end position="418"/>
    </location>
</feature>
<comment type="caution">
    <text evidence="9">The sequence shown here is derived from an EMBL/GenBank/DDBJ whole genome shotgun (WGS) entry which is preliminary data.</text>
</comment>
<feature type="region of interest" description="Disordered" evidence="6">
    <location>
        <begin position="384"/>
        <end position="453"/>
    </location>
</feature>
<dbReference type="EMBL" id="JACAZI010000012">
    <property type="protein sequence ID" value="KAF7347030.1"/>
    <property type="molecule type" value="Genomic_DNA"/>
</dbReference>